<organism evidence="1 2">
    <name type="scientific">Trifolium pratense</name>
    <name type="common">Red clover</name>
    <dbReference type="NCBI Taxonomy" id="57577"/>
    <lineage>
        <taxon>Eukaryota</taxon>
        <taxon>Viridiplantae</taxon>
        <taxon>Streptophyta</taxon>
        <taxon>Embryophyta</taxon>
        <taxon>Tracheophyta</taxon>
        <taxon>Spermatophyta</taxon>
        <taxon>Magnoliopsida</taxon>
        <taxon>eudicotyledons</taxon>
        <taxon>Gunneridae</taxon>
        <taxon>Pentapetalae</taxon>
        <taxon>rosids</taxon>
        <taxon>fabids</taxon>
        <taxon>Fabales</taxon>
        <taxon>Fabaceae</taxon>
        <taxon>Papilionoideae</taxon>
        <taxon>50 kb inversion clade</taxon>
        <taxon>NPAAA clade</taxon>
        <taxon>Hologalegina</taxon>
        <taxon>IRL clade</taxon>
        <taxon>Trifolieae</taxon>
        <taxon>Trifolium</taxon>
    </lineage>
</organism>
<keyword evidence="2" id="KW-1185">Reference proteome</keyword>
<proteinExistence type="predicted"/>
<evidence type="ECO:0000313" key="1">
    <source>
        <dbReference type="EMBL" id="CAJ2645960.1"/>
    </source>
</evidence>
<comment type="caution">
    <text evidence="1">The sequence shown here is derived from an EMBL/GenBank/DDBJ whole genome shotgun (WGS) entry which is preliminary data.</text>
</comment>
<reference evidence="1" key="1">
    <citation type="submission" date="2023-10" db="EMBL/GenBank/DDBJ databases">
        <authorList>
            <person name="Rodriguez Cubillos JULIANA M."/>
            <person name="De Vega J."/>
        </authorList>
    </citation>
    <scope>NUCLEOTIDE SEQUENCE</scope>
</reference>
<gene>
    <name evidence="1" type="ORF">MILVUS5_LOCUS14766</name>
</gene>
<dbReference type="Proteomes" id="UP001177021">
    <property type="component" value="Unassembled WGS sequence"/>
</dbReference>
<sequence length="494" mass="56694">MVLLDSQWFILVVALLGGYAFVFGFIRRLNEWYYVSRLGKLPLPLPPGDMGWPFLGNMPTFLKAFKSDPDSFINNLVSRYGRTGMYRTHLFGSPSIVVCTPETCRKVLTDEENLKLGYPSSATALTGKRSFHGISNNEHRRLRRLITSPINGHEALSSYIGLIEDIAVKHLEKLSTMNMPIEFLKEMRKFAFEVITIIFISSDCDHVDLGLVENLYIDLNKGMKSLSINLPGFAFHKALKARKKLLKMLQGVVDQKRKNNINNNNNNNREKKDMMDLLMEVKDEEGNMLEDEDIIDLLLVFLLAGHESSAHGILWTIIYLLDHPHVLQKAKKEQEEIMEIRPSTQKGLNIKEIKQMEYLSKVIDEMLRKTTISFANFRLAKVDVNINGYTIPKGWKVLVWNRGVHMDPETYSNPKEFDPSRWENYKARAGSFLPFGLGSRFCPGSDLAKLEITIFLHHFLLNYRMERLNPDSPITYLPVPRPTDNCLARIIKVT</sequence>
<dbReference type="EMBL" id="CASHSV030000109">
    <property type="protein sequence ID" value="CAJ2645960.1"/>
    <property type="molecule type" value="Genomic_DNA"/>
</dbReference>
<name>A0ACB0JLG9_TRIPR</name>
<accession>A0ACB0JLG9</accession>
<protein>
    <submittedName>
        <fullName evidence="1">Uncharacterized protein</fullName>
    </submittedName>
</protein>
<evidence type="ECO:0000313" key="2">
    <source>
        <dbReference type="Proteomes" id="UP001177021"/>
    </source>
</evidence>